<gene>
    <name evidence="2" type="ORF">ABEG18_04965</name>
</gene>
<organism evidence="2">
    <name type="scientific">Alsobacter sp. KACC 23698</name>
    <dbReference type="NCBI Taxonomy" id="3149229"/>
    <lineage>
        <taxon>Bacteria</taxon>
        <taxon>Pseudomonadati</taxon>
        <taxon>Pseudomonadota</taxon>
        <taxon>Alphaproteobacteria</taxon>
        <taxon>Hyphomicrobiales</taxon>
        <taxon>Alsobacteraceae</taxon>
        <taxon>Alsobacter</taxon>
    </lineage>
</organism>
<proteinExistence type="predicted"/>
<dbReference type="EMBL" id="CP157484">
    <property type="protein sequence ID" value="XBO40133.1"/>
    <property type="molecule type" value="Genomic_DNA"/>
</dbReference>
<dbReference type="RefSeq" id="WP_406856988.1">
    <property type="nucleotide sequence ID" value="NZ_CP157484.1"/>
</dbReference>
<sequence length="101" mass="10574">MTTWTRPALCGAALRLAAPLLGAAMIAAPATAGGYHHNPYAPPLFGPAPEELIYEGMAPIPPLGPRGSRYVGAPVVNRVGVLYNRPLPAPAYVTPVISVRY</sequence>
<feature type="chain" id="PRO_5043873759" evidence="1">
    <location>
        <begin position="33"/>
        <end position="101"/>
    </location>
</feature>
<reference evidence="2" key="1">
    <citation type="submission" date="2024-05" db="EMBL/GenBank/DDBJ databases">
        <authorList>
            <person name="Kim S."/>
            <person name="Heo J."/>
            <person name="Choi H."/>
            <person name="Choi Y."/>
            <person name="Kwon S.-W."/>
            <person name="Kim Y."/>
        </authorList>
    </citation>
    <scope>NUCLEOTIDE SEQUENCE</scope>
    <source>
        <strain evidence="2">KACC 23698</strain>
    </source>
</reference>
<name>A0AAU7JIK9_9HYPH</name>
<accession>A0AAU7JIK9</accession>
<feature type="signal peptide" evidence="1">
    <location>
        <begin position="1"/>
        <end position="32"/>
    </location>
</feature>
<protein>
    <submittedName>
        <fullName evidence="2">Uncharacterized protein</fullName>
    </submittedName>
</protein>
<evidence type="ECO:0000256" key="1">
    <source>
        <dbReference type="SAM" id="SignalP"/>
    </source>
</evidence>
<keyword evidence="1" id="KW-0732">Signal</keyword>
<evidence type="ECO:0000313" key="2">
    <source>
        <dbReference type="EMBL" id="XBO40133.1"/>
    </source>
</evidence>
<dbReference type="AlphaFoldDB" id="A0AAU7JIK9"/>